<name>A0A1G8IXE5_9BACI</name>
<dbReference type="PANTHER" id="PTHR31559">
    <property type="entry name" value="PYRIDOXAL 5'-PHOSPHATE SYNTHASE SUBUNIT SNO"/>
    <property type="match status" value="1"/>
</dbReference>
<dbReference type="GO" id="GO:0008614">
    <property type="term" value="P:pyridoxine metabolic process"/>
    <property type="evidence" value="ECO:0007669"/>
    <property type="project" value="TreeGrafter"/>
</dbReference>
<sequence length="201" mass="22336">MLKIGVLALQGAVREHVRCLASPDVEVKVVKRIEQLDELDGLVFPGGESTTMRRLVDKYEFFEPLQYFANAGKPVFGTCAGLILMADNIKGSPEGHLRLMDIDVERNAFGRQRESFETTLEVKGVGDDIEAVFIRAPLISNAGNDVDVLSEYDGEIVAARQHHLLACSFHPELTNDARMHQYFVQMVRESKETAADSLVTT</sequence>
<accession>A0A1G8IXE5</accession>
<dbReference type="AlphaFoldDB" id="A0A1G8IXE5"/>
<dbReference type="Pfam" id="PF01174">
    <property type="entry name" value="SNO"/>
    <property type="match status" value="1"/>
</dbReference>
<evidence type="ECO:0000256" key="6">
    <source>
        <dbReference type="ARBA" id="ARBA00047992"/>
    </source>
</evidence>
<evidence type="ECO:0000256" key="3">
    <source>
        <dbReference type="ARBA" id="ARBA00022898"/>
    </source>
</evidence>
<dbReference type="GO" id="GO:0005829">
    <property type="term" value="C:cytosol"/>
    <property type="evidence" value="ECO:0007669"/>
    <property type="project" value="TreeGrafter"/>
</dbReference>
<evidence type="ECO:0000256" key="11">
    <source>
        <dbReference type="PIRSR" id="PIRSR005639-1"/>
    </source>
</evidence>
<dbReference type="GO" id="GO:0004359">
    <property type="term" value="F:glutaminase activity"/>
    <property type="evidence" value="ECO:0007669"/>
    <property type="project" value="UniProtKB-UniRule"/>
</dbReference>
<evidence type="ECO:0000256" key="10">
    <source>
        <dbReference type="HAMAP-Rule" id="MF_01615"/>
    </source>
</evidence>
<keyword evidence="2 10" id="KW-0378">Hydrolase</keyword>
<dbReference type="FunFam" id="3.40.50.880:FF:000010">
    <property type="entry name" value="uncharacterized protein LOC100176842 isoform X2"/>
    <property type="match status" value="1"/>
</dbReference>
<dbReference type="EC" id="4.3.3.6" evidence="10"/>
<feature type="binding site" evidence="10 12">
    <location>
        <begin position="134"/>
        <end position="135"/>
    </location>
    <ligand>
        <name>L-glutamine</name>
        <dbReference type="ChEBI" id="CHEBI:58359"/>
    </ligand>
</feature>
<dbReference type="STRING" id="568899.SAMN05192534_12715"/>
<keyword evidence="5 10" id="KW-0456">Lyase</keyword>
<evidence type="ECO:0000313" key="14">
    <source>
        <dbReference type="Proteomes" id="UP000199163"/>
    </source>
</evidence>
<evidence type="ECO:0000256" key="2">
    <source>
        <dbReference type="ARBA" id="ARBA00022801"/>
    </source>
</evidence>
<comment type="catalytic activity">
    <reaction evidence="6 10">
        <text>aldehydo-D-ribose 5-phosphate + D-glyceraldehyde 3-phosphate + L-glutamine = pyridoxal 5'-phosphate + L-glutamate + phosphate + 3 H2O + H(+)</text>
        <dbReference type="Rhea" id="RHEA:31507"/>
        <dbReference type="ChEBI" id="CHEBI:15377"/>
        <dbReference type="ChEBI" id="CHEBI:15378"/>
        <dbReference type="ChEBI" id="CHEBI:29985"/>
        <dbReference type="ChEBI" id="CHEBI:43474"/>
        <dbReference type="ChEBI" id="CHEBI:58273"/>
        <dbReference type="ChEBI" id="CHEBI:58359"/>
        <dbReference type="ChEBI" id="CHEBI:59776"/>
        <dbReference type="ChEBI" id="CHEBI:597326"/>
        <dbReference type="EC" id="4.3.3.6"/>
    </reaction>
</comment>
<evidence type="ECO:0000256" key="1">
    <source>
        <dbReference type="ARBA" id="ARBA00008345"/>
    </source>
</evidence>
<dbReference type="CDD" id="cd01749">
    <property type="entry name" value="GATase1_PB"/>
    <property type="match status" value="1"/>
</dbReference>
<dbReference type="PROSITE" id="PS51273">
    <property type="entry name" value="GATASE_TYPE_1"/>
    <property type="match status" value="1"/>
</dbReference>
<organism evidence="13 14">
    <name type="scientific">Alteribacillus persepolensis</name>
    <dbReference type="NCBI Taxonomy" id="568899"/>
    <lineage>
        <taxon>Bacteria</taxon>
        <taxon>Bacillati</taxon>
        <taxon>Bacillota</taxon>
        <taxon>Bacilli</taxon>
        <taxon>Bacillales</taxon>
        <taxon>Bacillaceae</taxon>
        <taxon>Alteribacillus</taxon>
    </lineage>
</organism>
<protein>
    <recommendedName>
        <fullName evidence="10">Pyridoxal 5'-phosphate synthase subunit PdxT</fullName>
        <ecNumber evidence="10">4.3.3.6</ecNumber>
    </recommendedName>
    <alternativeName>
        <fullName evidence="10">Pdx2</fullName>
    </alternativeName>
    <alternativeName>
        <fullName evidence="10">Pyridoxal 5'-phosphate synthase glutaminase subunit</fullName>
        <ecNumber evidence="10">3.5.1.2</ecNumber>
    </alternativeName>
</protein>
<dbReference type="EMBL" id="FNDK01000027">
    <property type="protein sequence ID" value="SDI23654.1"/>
    <property type="molecule type" value="Genomic_DNA"/>
</dbReference>
<dbReference type="InterPro" id="IPR021196">
    <property type="entry name" value="PdxT/SNO_CS"/>
</dbReference>
<dbReference type="GO" id="GO:0006543">
    <property type="term" value="P:L-glutamine catabolic process"/>
    <property type="evidence" value="ECO:0007669"/>
    <property type="project" value="UniProtKB-UniRule"/>
</dbReference>
<feature type="binding site" evidence="10 12">
    <location>
        <position position="106"/>
    </location>
    <ligand>
        <name>L-glutamine</name>
        <dbReference type="ChEBI" id="CHEBI:58359"/>
    </ligand>
</feature>
<dbReference type="RefSeq" id="WP_091276035.1">
    <property type="nucleotide sequence ID" value="NZ_FNDK01000027.1"/>
</dbReference>
<dbReference type="NCBIfam" id="TIGR03800">
    <property type="entry name" value="PLP_synth_Pdx2"/>
    <property type="match status" value="1"/>
</dbReference>
<comment type="catalytic activity">
    <reaction evidence="7 10">
        <text>L-glutamine + H2O = L-glutamate + NH4(+)</text>
        <dbReference type="Rhea" id="RHEA:15889"/>
        <dbReference type="ChEBI" id="CHEBI:15377"/>
        <dbReference type="ChEBI" id="CHEBI:28938"/>
        <dbReference type="ChEBI" id="CHEBI:29985"/>
        <dbReference type="ChEBI" id="CHEBI:58359"/>
        <dbReference type="EC" id="3.5.1.2"/>
    </reaction>
</comment>
<comment type="similarity">
    <text evidence="1 10">Belongs to the glutaminase PdxT/SNO family.</text>
</comment>
<comment type="function">
    <text evidence="8 10">Catalyzes the hydrolysis of glutamine to glutamate and ammonia as part of the biosynthesis of pyridoxal 5'-phosphate. The resulting ammonia molecule is channeled to the active site of PdxS.</text>
</comment>
<keyword evidence="3 10" id="KW-0663">Pyridoxal phosphate</keyword>
<dbReference type="GO" id="GO:0036381">
    <property type="term" value="F:pyridoxal 5'-phosphate synthase (glutamine hydrolysing) activity"/>
    <property type="evidence" value="ECO:0007669"/>
    <property type="project" value="UniProtKB-UniRule"/>
</dbReference>
<evidence type="ECO:0000256" key="12">
    <source>
        <dbReference type="PIRSR" id="PIRSR005639-2"/>
    </source>
</evidence>
<dbReference type="InterPro" id="IPR002161">
    <property type="entry name" value="PdxT/SNO"/>
</dbReference>
<dbReference type="Proteomes" id="UP000199163">
    <property type="component" value="Unassembled WGS sequence"/>
</dbReference>
<keyword evidence="14" id="KW-1185">Reference proteome</keyword>
<feature type="binding site" evidence="10 12">
    <location>
        <begin position="47"/>
        <end position="49"/>
    </location>
    <ligand>
        <name>L-glutamine</name>
        <dbReference type="ChEBI" id="CHEBI:58359"/>
    </ligand>
</feature>
<feature type="active site" description="Nucleophile" evidence="10 11">
    <location>
        <position position="79"/>
    </location>
</feature>
<evidence type="ECO:0000256" key="8">
    <source>
        <dbReference type="ARBA" id="ARBA00054599"/>
    </source>
</evidence>
<dbReference type="HAMAP" id="MF_01615">
    <property type="entry name" value="PdxT"/>
    <property type="match status" value="1"/>
</dbReference>
<dbReference type="GO" id="GO:1903600">
    <property type="term" value="C:glutaminase complex"/>
    <property type="evidence" value="ECO:0007669"/>
    <property type="project" value="TreeGrafter"/>
</dbReference>
<gene>
    <name evidence="10" type="primary">pdxT</name>
    <name evidence="13" type="ORF">SAMN05192534_12715</name>
</gene>
<dbReference type="Gene3D" id="3.40.50.880">
    <property type="match status" value="1"/>
</dbReference>
<comment type="pathway">
    <text evidence="10">Cofactor biosynthesis; pyridoxal 5'-phosphate biosynthesis.</text>
</comment>
<dbReference type="SUPFAM" id="SSF52317">
    <property type="entry name" value="Class I glutamine amidotransferase-like"/>
    <property type="match status" value="1"/>
</dbReference>
<dbReference type="PANTHER" id="PTHR31559:SF0">
    <property type="entry name" value="PYRIDOXAL 5'-PHOSPHATE SYNTHASE SUBUNIT SNO1-RELATED"/>
    <property type="match status" value="1"/>
</dbReference>
<dbReference type="InterPro" id="IPR029062">
    <property type="entry name" value="Class_I_gatase-like"/>
</dbReference>
<evidence type="ECO:0000256" key="9">
    <source>
        <dbReference type="ARBA" id="ARBA00064749"/>
    </source>
</evidence>
<feature type="active site" description="Charge relay system" evidence="10 11">
    <location>
        <position position="172"/>
    </location>
</feature>
<dbReference type="PROSITE" id="PS51130">
    <property type="entry name" value="PDXT_SNO_2"/>
    <property type="match status" value="1"/>
</dbReference>
<evidence type="ECO:0000313" key="13">
    <source>
        <dbReference type="EMBL" id="SDI23654.1"/>
    </source>
</evidence>
<proteinExistence type="inferred from homology"/>
<feature type="active site" description="Charge relay system" evidence="10 11">
    <location>
        <position position="170"/>
    </location>
</feature>
<dbReference type="OrthoDB" id="9810320at2"/>
<evidence type="ECO:0000256" key="4">
    <source>
        <dbReference type="ARBA" id="ARBA00022962"/>
    </source>
</evidence>
<dbReference type="GO" id="GO:0042823">
    <property type="term" value="P:pyridoxal phosphate biosynthetic process"/>
    <property type="evidence" value="ECO:0007669"/>
    <property type="project" value="UniProtKB-UniRule"/>
</dbReference>
<dbReference type="UniPathway" id="UPA00245"/>
<evidence type="ECO:0000256" key="7">
    <source>
        <dbReference type="ARBA" id="ARBA00049534"/>
    </source>
</evidence>
<reference evidence="13 14" key="1">
    <citation type="submission" date="2016-10" db="EMBL/GenBank/DDBJ databases">
        <authorList>
            <person name="de Groot N.N."/>
        </authorList>
    </citation>
    <scope>NUCLEOTIDE SEQUENCE [LARGE SCALE GENOMIC DNA]</scope>
    <source>
        <strain evidence="13 14">DSM 21632</strain>
    </source>
</reference>
<dbReference type="PROSITE" id="PS01236">
    <property type="entry name" value="PDXT_SNO_1"/>
    <property type="match status" value="1"/>
</dbReference>
<evidence type="ECO:0000256" key="5">
    <source>
        <dbReference type="ARBA" id="ARBA00023239"/>
    </source>
</evidence>
<dbReference type="EC" id="3.5.1.2" evidence="10"/>
<dbReference type="PIRSF" id="PIRSF005639">
    <property type="entry name" value="Glut_amidoT_SNO"/>
    <property type="match status" value="1"/>
</dbReference>
<keyword evidence="4 10" id="KW-0315">Glutamine amidotransferase</keyword>
<comment type="subunit">
    <text evidence="9 10">In the presence of PdxS, forms a dodecamer of heterodimers. Only shows activity in the heterodimer.</text>
</comment>